<name>A0AAW0BCN7_9AGAR</name>
<dbReference type="InterPro" id="IPR036047">
    <property type="entry name" value="F-box-like_dom_sf"/>
</dbReference>
<dbReference type="AlphaFoldDB" id="A0AAW0BCN7"/>
<gene>
    <name evidence="1" type="ORF">R3P38DRAFT_3196015</name>
</gene>
<proteinExistence type="predicted"/>
<dbReference type="Proteomes" id="UP001362999">
    <property type="component" value="Unassembled WGS sequence"/>
</dbReference>
<evidence type="ECO:0008006" key="3">
    <source>
        <dbReference type="Google" id="ProtNLM"/>
    </source>
</evidence>
<accession>A0AAW0BCN7</accession>
<evidence type="ECO:0000313" key="1">
    <source>
        <dbReference type="EMBL" id="KAK7022619.1"/>
    </source>
</evidence>
<dbReference type="EMBL" id="JAWWNJ010000037">
    <property type="protein sequence ID" value="KAK7022619.1"/>
    <property type="molecule type" value="Genomic_DNA"/>
</dbReference>
<dbReference type="SUPFAM" id="SSF81383">
    <property type="entry name" value="F-box domain"/>
    <property type="match status" value="1"/>
</dbReference>
<reference evidence="1 2" key="1">
    <citation type="journal article" date="2024" name="J Genomics">
        <title>Draft genome sequencing and assembly of Favolaschia claudopus CIRM-BRFM 2984 isolated from oak limbs.</title>
        <authorList>
            <person name="Navarro D."/>
            <person name="Drula E."/>
            <person name="Chaduli D."/>
            <person name="Cazenave R."/>
            <person name="Ahrendt S."/>
            <person name="Wang J."/>
            <person name="Lipzen A."/>
            <person name="Daum C."/>
            <person name="Barry K."/>
            <person name="Grigoriev I.V."/>
            <person name="Favel A."/>
            <person name="Rosso M.N."/>
            <person name="Martin F."/>
        </authorList>
    </citation>
    <scope>NUCLEOTIDE SEQUENCE [LARGE SCALE GENOMIC DNA]</scope>
    <source>
        <strain evidence="1 2">CIRM-BRFM 2984</strain>
    </source>
</reference>
<protein>
    <recommendedName>
        <fullName evidence="3">F-box domain-containing protein</fullName>
    </recommendedName>
</protein>
<keyword evidence="2" id="KW-1185">Reference proteome</keyword>
<evidence type="ECO:0000313" key="2">
    <source>
        <dbReference type="Proteomes" id="UP001362999"/>
    </source>
</evidence>
<sequence length="424" mass="47346">MSSNFTSEPMSTPRPVLFRQFKVWSAWKEQIEILQNDPTAAQINLILSTMDAKSLFNTCLDSSRLYEFVEAHISAMQKSSVDEPDMEVDSAVEQSSPMSSAHLARMPVELTQRILSLLSFADKAVFALTCAGAAQLVGEDFFQQCRSLLKDFDLDFDMVRLMMTATGAVISGSTVPALLTDFLFEPHDLDFFCPAGFGQYVVPFLEQNRYEVEKCVRDYGKLPGIGIIWYLRHAGGRTVNVVESRTEDPLHAIARFHSSQVVGAISSCGVWHANPWLTFQLSALTTPTLTRLEPTAESQKHVWNILHKYESRGFEWSFKGFSAPHKCGSDTRCPATPRTSDDAGCLFIPFPKWTLSWDEAPQTATAWTAHGYGCEAGILNAGSGARHAEAFKNDNWELSMQMLLDEEEQPTHSNPLIEFHLNLA</sequence>
<organism evidence="1 2">
    <name type="scientific">Favolaschia claudopus</name>
    <dbReference type="NCBI Taxonomy" id="2862362"/>
    <lineage>
        <taxon>Eukaryota</taxon>
        <taxon>Fungi</taxon>
        <taxon>Dikarya</taxon>
        <taxon>Basidiomycota</taxon>
        <taxon>Agaricomycotina</taxon>
        <taxon>Agaricomycetes</taxon>
        <taxon>Agaricomycetidae</taxon>
        <taxon>Agaricales</taxon>
        <taxon>Marasmiineae</taxon>
        <taxon>Mycenaceae</taxon>
        <taxon>Favolaschia</taxon>
    </lineage>
</organism>
<comment type="caution">
    <text evidence="1">The sequence shown here is derived from an EMBL/GenBank/DDBJ whole genome shotgun (WGS) entry which is preliminary data.</text>
</comment>